<gene>
    <name evidence="2" type="ORF">ACFQ2J_00210</name>
</gene>
<evidence type="ECO:0000313" key="3">
    <source>
        <dbReference type="Proteomes" id="UP001596990"/>
    </source>
</evidence>
<keyword evidence="1" id="KW-0472">Membrane</keyword>
<comment type="caution">
    <text evidence="2">The sequence shown here is derived from an EMBL/GenBank/DDBJ whole genome shotgun (WGS) entry which is preliminary data.</text>
</comment>
<name>A0ABW3KUR1_9BACI</name>
<evidence type="ECO:0000313" key="2">
    <source>
        <dbReference type="EMBL" id="MFD1017602.1"/>
    </source>
</evidence>
<keyword evidence="1" id="KW-1133">Transmembrane helix</keyword>
<dbReference type="EMBL" id="JBHTKL010000001">
    <property type="protein sequence ID" value="MFD1017602.1"/>
    <property type="molecule type" value="Genomic_DNA"/>
</dbReference>
<dbReference type="RefSeq" id="WP_386055456.1">
    <property type="nucleotide sequence ID" value="NZ_JBHTKL010000001.1"/>
</dbReference>
<sequence length="94" mass="10862">MTFIFELFDGSHDWFMLSVYIGLLASVALRTVWTCMMEDTSFITSADTVQFETTRAALNLVTRPIQSIIIVYWITRTVKLKDSPDDDDHLLLIR</sequence>
<reference evidence="3" key="1">
    <citation type="journal article" date="2019" name="Int. J. Syst. Evol. Microbiol.">
        <title>The Global Catalogue of Microorganisms (GCM) 10K type strain sequencing project: providing services to taxonomists for standard genome sequencing and annotation.</title>
        <authorList>
            <consortium name="The Broad Institute Genomics Platform"/>
            <consortium name="The Broad Institute Genome Sequencing Center for Infectious Disease"/>
            <person name="Wu L."/>
            <person name="Ma J."/>
        </authorList>
    </citation>
    <scope>NUCLEOTIDE SEQUENCE [LARGE SCALE GENOMIC DNA]</scope>
    <source>
        <strain evidence="3">CCUG 56607</strain>
    </source>
</reference>
<keyword evidence="1" id="KW-0812">Transmembrane</keyword>
<accession>A0ABW3KUR1</accession>
<feature type="transmembrane region" description="Helical" evidence="1">
    <location>
        <begin position="14"/>
        <end position="33"/>
    </location>
</feature>
<keyword evidence="3" id="KW-1185">Reference proteome</keyword>
<organism evidence="2 3">
    <name type="scientific">Thalassobacillus hwangdonensis</name>
    <dbReference type="NCBI Taxonomy" id="546108"/>
    <lineage>
        <taxon>Bacteria</taxon>
        <taxon>Bacillati</taxon>
        <taxon>Bacillota</taxon>
        <taxon>Bacilli</taxon>
        <taxon>Bacillales</taxon>
        <taxon>Bacillaceae</taxon>
        <taxon>Thalassobacillus</taxon>
    </lineage>
</organism>
<protein>
    <submittedName>
        <fullName evidence="2">Uncharacterized protein</fullName>
    </submittedName>
</protein>
<proteinExistence type="predicted"/>
<evidence type="ECO:0000256" key="1">
    <source>
        <dbReference type="SAM" id="Phobius"/>
    </source>
</evidence>
<dbReference type="Proteomes" id="UP001596990">
    <property type="component" value="Unassembled WGS sequence"/>
</dbReference>